<comment type="function">
    <text evidence="1">Multidrug efflux pump.</text>
</comment>
<evidence type="ECO:0000256" key="5">
    <source>
        <dbReference type="ARBA" id="ARBA00031636"/>
    </source>
</evidence>
<gene>
    <name evidence="8" type="ORF">I553_3528</name>
</gene>
<comment type="similarity">
    <text evidence="2">Belongs to the multi antimicrobial extrusion (MATE) (TC 2.A.66.1) family.</text>
</comment>
<dbReference type="PATRIC" id="fig|1299334.3.peg.6960"/>
<evidence type="ECO:0000256" key="4">
    <source>
        <dbReference type="ARBA" id="ARBA00022448"/>
    </source>
</evidence>
<feature type="transmembrane region" description="Helical" evidence="7">
    <location>
        <begin position="15"/>
        <end position="32"/>
    </location>
</feature>
<dbReference type="InterPro" id="IPR050222">
    <property type="entry name" value="MATE_MdtK"/>
</dbReference>
<dbReference type="Pfam" id="PF01554">
    <property type="entry name" value="MatE"/>
    <property type="match status" value="1"/>
</dbReference>
<evidence type="ECO:0000256" key="7">
    <source>
        <dbReference type="SAM" id="Phobius"/>
    </source>
</evidence>
<keyword evidence="7" id="KW-0812">Transmembrane</keyword>
<feature type="transmembrane region" description="Helical" evidence="7">
    <location>
        <begin position="134"/>
        <end position="155"/>
    </location>
</feature>
<feature type="compositionally biased region" description="Pro residues" evidence="6">
    <location>
        <begin position="255"/>
        <end position="265"/>
    </location>
</feature>
<dbReference type="GO" id="GO:0042910">
    <property type="term" value="F:xenobiotic transmembrane transporter activity"/>
    <property type="evidence" value="ECO:0007669"/>
    <property type="project" value="InterPro"/>
</dbReference>
<keyword evidence="7" id="KW-1133">Transmembrane helix</keyword>
<organism evidence="8">
    <name type="scientific">Mycobacterium xenopi 4042</name>
    <dbReference type="NCBI Taxonomy" id="1299334"/>
    <lineage>
        <taxon>Bacteria</taxon>
        <taxon>Bacillati</taxon>
        <taxon>Actinomycetota</taxon>
        <taxon>Actinomycetes</taxon>
        <taxon>Mycobacteriales</taxon>
        <taxon>Mycobacteriaceae</taxon>
        <taxon>Mycobacterium</taxon>
    </lineage>
</organism>
<protein>
    <recommendedName>
        <fullName evidence="3">Probable multidrug resistance protein NorM</fullName>
    </recommendedName>
    <alternativeName>
        <fullName evidence="5">Multidrug-efflux transporter</fullName>
    </alternativeName>
</protein>
<evidence type="ECO:0000256" key="1">
    <source>
        <dbReference type="ARBA" id="ARBA00003408"/>
    </source>
</evidence>
<dbReference type="PANTHER" id="PTHR43298">
    <property type="entry name" value="MULTIDRUG RESISTANCE PROTEIN NORM-RELATED"/>
    <property type="match status" value="1"/>
</dbReference>
<dbReference type="InterPro" id="IPR002528">
    <property type="entry name" value="MATE_fam"/>
</dbReference>
<feature type="transmembrane region" description="Helical" evidence="7">
    <location>
        <begin position="167"/>
        <end position="188"/>
    </location>
</feature>
<dbReference type="GO" id="GO:0005886">
    <property type="term" value="C:plasma membrane"/>
    <property type="evidence" value="ECO:0007669"/>
    <property type="project" value="TreeGrafter"/>
</dbReference>
<feature type="transmembrane region" description="Helical" evidence="7">
    <location>
        <begin position="77"/>
        <end position="96"/>
    </location>
</feature>
<comment type="caution">
    <text evidence="8">The sequence shown here is derived from an EMBL/GenBank/DDBJ whole genome shotgun (WGS) entry which is preliminary data.</text>
</comment>
<dbReference type="PANTHER" id="PTHR43298:SF2">
    <property type="entry name" value="FMN_FAD EXPORTER YEEO-RELATED"/>
    <property type="match status" value="1"/>
</dbReference>
<keyword evidence="4" id="KW-0813">Transport</keyword>
<name>X7ZZH7_MYCXE</name>
<evidence type="ECO:0000256" key="6">
    <source>
        <dbReference type="SAM" id="MobiDB-lite"/>
    </source>
</evidence>
<dbReference type="EMBL" id="JAOB01000068">
    <property type="protein sequence ID" value="EUA24040.1"/>
    <property type="molecule type" value="Genomic_DNA"/>
</dbReference>
<dbReference type="GO" id="GO:0015297">
    <property type="term" value="F:antiporter activity"/>
    <property type="evidence" value="ECO:0007669"/>
    <property type="project" value="InterPro"/>
</dbReference>
<evidence type="ECO:0000256" key="3">
    <source>
        <dbReference type="ARBA" id="ARBA00020268"/>
    </source>
</evidence>
<feature type="transmembrane region" description="Helical" evidence="7">
    <location>
        <begin position="209"/>
        <end position="229"/>
    </location>
</feature>
<proteinExistence type="inferred from homology"/>
<evidence type="ECO:0000313" key="8">
    <source>
        <dbReference type="EMBL" id="EUA24040.1"/>
    </source>
</evidence>
<feature type="region of interest" description="Disordered" evidence="6">
    <location>
        <begin position="249"/>
        <end position="283"/>
    </location>
</feature>
<reference evidence="8" key="1">
    <citation type="submission" date="2014-01" db="EMBL/GenBank/DDBJ databases">
        <authorList>
            <person name="Brown-Elliot B."/>
            <person name="Wallace R."/>
            <person name="Lenaerts A."/>
            <person name="Ordway D."/>
            <person name="DeGroote M.A."/>
            <person name="Parker T."/>
            <person name="Sizemore C."/>
            <person name="Tallon L.J."/>
            <person name="Sadzewicz L.K."/>
            <person name="Sengamalay N."/>
            <person name="Fraser C.M."/>
            <person name="Hine E."/>
            <person name="Shefchek K.A."/>
            <person name="Das S.P."/>
            <person name="Tettelin H."/>
        </authorList>
    </citation>
    <scope>NUCLEOTIDE SEQUENCE [LARGE SCALE GENOMIC DNA]</scope>
    <source>
        <strain evidence="8">4042</strain>
    </source>
</reference>
<dbReference type="AlphaFoldDB" id="X7ZZH7"/>
<evidence type="ECO:0000256" key="2">
    <source>
        <dbReference type="ARBA" id="ARBA00010199"/>
    </source>
</evidence>
<keyword evidence="7" id="KW-0472">Membrane</keyword>
<sequence length="305" mass="32662">MVCSAYQTRPGRNRLATTLVQVFTVAAFYLILRRDERLASLLSIDGWNADAAMARDILRLGFPISLTYGSEAGINSLAAVVMGAFGPIALAAHNVVNQLTRIAFQVSIGLSHGSSILISRAIGRLDRQQAQQTANAALVLGWLTTATLAVVYVAVPNWVLRPFLDPTATATIVLAKVFLLFAIVQQVVDFTQNIAIGLLRGIGDTATGLRATTIGYWIAGVPAMLLLAFPRACTGRRMAGDEHRIRHHSSLAAAPIPPRPAPNRPPARRTDDDVHRGPAANMLFEPASPLPDCSARLFLCGVGRA</sequence>
<accession>X7ZZH7</accession>